<dbReference type="HOGENOM" id="CLU_3249581_0_0_9"/>
<organism evidence="1 2">
    <name type="scientific">[Clostridium] methylpentosum DSM 5476</name>
    <dbReference type="NCBI Taxonomy" id="537013"/>
    <lineage>
        <taxon>Bacteria</taxon>
        <taxon>Bacillati</taxon>
        <taxon>Bacillota</taxon>
        <taxon>Clostridia</taxon>
        <taxon>Eubacteriales</taxon>
        <taxon>Oscillospiraceae</taxon>
        <taxon>Oscillospiraceae incertae sedis</taxon>
    </lineage>
</organism>
<dbReference type="STRING" id="537013.CLOSTMETH_01365"/>
<dbReference type="PROSITE" id="PS51257">
    <property type="entry name" value="PROKAR_LIPOPROTEIN"/>
    <property type="match status" value="1"/>
</dbReference>
<sequence>MIIAEKLTVSVSFSAIFHNFFIATTGCRIDIGGVVEWLPQKK</sequence>
<dbReference type="AlphaFoldDB" id="C0EBZ7"/>
<dbReference type="EMBL" id="ACEC01000045">
    <property type="protein sequence ID" value="EEG31058.1"/>
    <property type="molecule type" value="Genomic_DNA"/>
</dbReference>
<comment type="caution">
    <text evidence="1">The sequence shown here is derived from an EMBL/GenBank/DDBJ whole genome shotgun (WGS) entry which is preliminary data.</text>
</comment>
<name>C0EBZ7_9FIRM</name>
<keyword evidence="2" id="KW-1185">Reference proteome</keyword>
<evidence type="ECO:0000313" key="2">
    <source>
        <dbReference type="Proteomes" id="UP000003340"/>
    </source>
</evidence>
<dbReference type="Proteomes" id="UP000003340">
    <property type="component" value="Unassembled WGS sequence"/>
</dbReference>
<reference evidence="1 2" key="2">
    <citation type="submission" date="2009-02" db="EMBL/GenBank/DDBJ databases">
        <title>Draft genome sequence of Clostridium methylpentosum (DSM 5476).</title>
        <authorList>
            <person name="Sudarsanam P."/>
            <person name="Ley R."/>
            <person name="Guruge J."/>
            <person name="Turnbaugh P.J."/>
            <person name="Mahowald M."/>
            <person name="Liep D."/>
            <person name="Gordon J."/>
        </authorList>
    </citation>
    <scope>NUCLEOTIDE SEQUENCE [LARGE SCALE GENOMIC DNA]</scope>
    <source>
        <strain evidence="1 2">DSM 5476</strain>
    </source>
</reference>
<proteinExistence type="predicted"/>
<evidence type="ECO:0000313" key="1">
    <source>
        <dbReference type="EMBL" id="EEG31058.1"/>
    </source>
</evidence>
<accession>C0EBZ7</accession>
<reference evidence="1 2" key="1">
    <citation type="submission" date="2009-01" db="EMBL/GenBank/DDBJ databases">
        <authorList>
            <person name="Fulton L."/>
            <person name="Clifton S."/>
            <person name="Fulton B."/>
            <person name="Xu J."/>
            <person name="Minx P."/>
            <person name="Pepin K.H."/>
            <person name="Johnson M."/>
            <person name="Bhonagiri V."/>
            <person name="Nash W.E."/>
            <person name="Mardis E.R."/>
            <person name="Wilson R.K."/>
        </authorList>
    </citation>
    <scope>NUCLEOTIDE SEQUENCE [LARGE SCALE GENOMIC DNA]</scope>
    <source>
        <strain evidence="1 2">DSM 5476</strain>
    </source>
</reference>
<gene>
    <name evidence="1" type="ORF">CLOSTMETH_01365</name>
</gene>
<protein>
    <submittedName>
        <fullName evidence="1">Uncharacterized protein</fullName>
    </submittedName>
</protein>